<reference evidence="14 15" key="1">
    <citation type="submission" date="2013-04" db="EMBL/GenBank/DDBJ databases">
        <title>The Genome Sequence of Parabacteroides goldsteinii DSM 19448.</title>
        <authorList>
            <consortium name="The Broad Institute Genomics Platform"/>
            <person name="Earl A."/>
            <person name="Ward D."/>
            <person name="Feldgarden M."/>
            <person name="Gevers D."/>
            <person name="Martens E."/>
            <person name="Sakamoto M."/>
            <person name="Benno Y."/>
            <person name="Song Y."/>
            <person name="Liu C."/>
            <person name="Lee J."/>
            <person name="Bolanos M."/>
            <person name="Vaisanen M.L."/>
            <person name="Finegold S.M."/>
            <person name="Walker B."/>
            <person name="Young S."/>
            <person name="Zeng Q."/>
            <person name="Gargeya S."/>
            <person name="Fitzgerald M."/>
            <person name="Haas B."/>
            <person name="Abouelleil A."/>
            <person name="Allen A.W."/>
            <person name="Alvarado L."/>
            <person name="Arachchi H.M."/>
            <person name="Berlin A.M."/>
            <person name="Chapman S.B."/>
            <person name="Gainer-Dewar J."/>
            <person name="Goldberg J."/>
            <person name="Griggs A."/>
            <person name="Gujja S."/>
            <person name="Hansen M."/>
            <person name="Howarth C."/>
            <person name="Imamovic A."/>
            <person name="Ireland A."/>
            <person name="Larimer J."/>
            <person name="McCowan C."/>
            <person name="Murphy C."/>
            <person name="Pearson M."/>
            <person name="Poon T.W."/>
            <person name="Priest M."/>
            <person name="Roberts A."/>
            <person name="Saif S."/>
            <person name="Shea T."/>
            <person name="Sisk P."/>
            <person name="Sykes S."/>
            <person name="Wortman J."/>
            <person name="Nusbaum C."/>
            <person name="Birren B."/>
        </authorList>
    </citation>
    <scope>NUCLEOTIDE SEQUENCE [LARGE SCALE GENOMIC DNA]</scope>
    <source>
        <strain evidence="14 15">DSM 19448</strain>
    </source>
</reference>
<feature type="coiled-coil region" evidence="13">
    <location>
        <begin position="185"/>
        <end position="212"/>
    </location>
</feature>
<dbReference type="GO" id="GO:0015087">
    <property type="term" value="F:cobalt ion transmembrane transporter activity"/>
    <property type="evidence" value="ECO:0007669"/>
    <property type="project" value="UniProtKB-UniRule"/>
</dbReference>
<evidence type="ECO:0000256" key="11">
    <source>
        <dbReference type="ARBA" id="ARBA00045497"/>
    </source>
</evidence>
<dbReference type="GO" id="GO:0000287">
    <property type="term" value="F:magnesium ion binding"/>
    <property type="evidence" value="ECO:0007669"/>
    <property type="project" value="TreeGrafter"/>
</dbReference>
<dbReference type="EMBL" id="AQHV01000015">
    <property type="protein sequence ID" value="KKB53231.1"/>
    <property type="molecule type" value="Genomic_DNA"/>
</dbReference>
<dbReference type="InterPro" id="IPR004488">
    <property type="entry name" value="Mg/Co-transport_prot_CorA"/>
</dbReference>
<feature type="transmembrane region" description="Helical" evidence="12">
    <location>
        <begin position="303"/>
        <end position="322"/>
    </location>
</feature>
<evidence type="ECO:0000256" key="6">
    <source>
        <dbReference type="ARBA" id="ARBA00022842"/>
    </source>
</evidence>
<evidence type="ECO:0000256" key="12">
    <source>
        <dbReference type="RuleBase" id="RU362010"/>
    </source>
</evidence>
<dbReference type="SUPFAM" id="SSF143865">
    <property type="entry name" value="CorA soluble domain-like"/>
    <property type="match status" value="1"/>
</dbReference>
<comment type="catalytic activity">
    <reaction evidence="10">
        <text>Mg(2+)(in) = Mg(2+)(out)</text>
        <dbReference type="Rhea" id="RHEA:29827"/>
        <dbReference type="ChEBI" id="CHEBI:18420"/>
    </reaction>
</comment>
<dbReference type="Proteomes" id="UP000033047">
    <property type="component" value="Unassembled WGS sequence"/>
</dbReference>
<evidence type="ECO:0000256" key="4">
    <source>
        <dbReference type="ARBA" id="ARBA00022475"/>
    </source>
</evidence>
<keyword evidence="9 12" id="KW-0472">Membrane</keyword>
<evidence type="ECO:0000256" key="2">
    <source>
        <dbReference type="ARBA" id="ARBA00009765"/>
    </source>
</evidence>
<dbReference type="InterPro" id="IPR045863">
    <property type="entry name" value="CorA_TM1_TM2"/>
</dbReference>
<feature type="transmembrane region" description="Helical" evidence="12">
    <location>
        <begin position="334"/>
        <end position="354"/>
    </location>
</feature>
<dbReference type="InterPro" id="IPR045861">
    <property type="entry name" value="CorA_cytoplasmic_dom"/>
</dbReference>
<comment type="similarity">
    <text evidence="2 12">Belongs to the CorA metal ion transporter (MIT) (TC 1.A.35) family.</text>
</comment>
<dbReference type="PANTHER" id="PTHR46494">
    <property type="entry name" value="CORA FAMILY METAL ION TRANSPORTER (EUROFUNG)"/>
    <property type="match status" value="1"/>
</dbReference>
<dbReference type="PANTHER" id="PTHR46494:SF1">
    <property type="entry name" value="CORA FAMILY METAL ION TRANSPORTER (EUROFUNG)"/>
    <property type="match status" value="1"/>
</dbReference>
<dbReference type="GO" id="GO:0050897">
    <property type="term" value="F:cobalt ion binding"/>
    <property type="evidence" value="ECO:0007669"/>
    <property type="project" value="TreeGrafter"/>
</dbReference>
<dbReference type="FunFam" id="1.20.58.340:FF:000004">
    <property type="entry name" value="Magnesium transport protein CorA"/>
    <property type="match status" value="1"/>
</dbReference>
<protein>
    <recommendedName>
        <fullName evidence="12">Magnesium transport protein CorA</fullName>
    </recommendedName>
</protein>
<evidence type="ECO:0000256" key="9">
    <source>
        <dbReference type="ARBA" id="ARBA00023136"/>
    </source>
</evidence>
<dbReference type="STRING" id="927665.HMPREF1535_03457"/>
<evidence type="ECO:0000256" key="10">
    <source>
        <dbReference type="ARBA" id="ARBA00034269"/>
    </source>
</evidence>
<dbReference type="CDD" id="cd12828">
    <property type="entry name" value="TmCorA-like_1"/>
    <property type="match status" value="1"/>
</dbReference>
<evidence type="ECO:0000256" key="3">
    <source>
        <dbReference type="ARBA" id="ARBA00022448"/>
    </source>
</evidence>
<keyword evidence="3 12" id="KW-0813">Transport</keyword>
<dbReference type="GO" id="GO:0015095">
    <property type="term" value="F:magnesium ion transmembrane transporter activity"/>
    <property type="evidence" value="ECO:0007669"/>
    <property type="project" value="UniProtKB-UniRule"/>
</dbReference>
<dbReference type="Pfam" id="PF01544">
    <property type="entry name" value="CorA"/>
    <property type="match status" value="1"/>
</dbReference>
<sequence length="360" mass="41577">MRRKEATHVHRRRHISNRHLSDKYYYAGEHETVTDIRLTQYNAEALHTTEIKKGTSSFGKLVDPNKINWFQVSGLTDSDAITRIVKEFGLHNLDAKDILTPQHVVKIEEYANHVLIILNSSYYDANMEIHSEHISLLVTGNVVITFTESNNPVFANTMKALESDMLNLRKKGSGLLLAFLLNTIIANLVETASKVEEMLEDIEETLLDIKSDQGNMGSMIQQRRHEYMLIRKNSQPLKEQFPKLLRTENGIISPDMLPIYNDLADQLQFVIQTTESCREIISSLVDLYISNNDLRMNAIMKRLTVVSTLFIPLTFLVGVWGMNFKLMPELDWRYGYGIAWGIMFLTGILTWIYMRKKDWF</sequence>
<evidence type="ECO:0000256" key="5">
    <source>
        <dbReference type="ARBA" id="ARBA00022692"/>
    </source>
</evidence>
<keyword evidence="4 12" id="KW-1003">Cell membrane</keyword>
<keyword evidence="5 12" id="KW-0812">Transmembrane</keyword>
<dbReference type="GO" id="GO:0005886">
    <property type="term" value="C:plasma membrane"/>
    <property type="evidence" value="ECO:0007669"/>
    <property type="project" value="UniProtKB-SubCell"/>
</dbReference>
<comment type="function">
    <text evidence="11">Mediates influx of magnesium ions. Alternates between open and closed states. Activated by low cytoplasmic Mg(2+) levels. Inactive when cytoplasmic Mg(2+) levels are high.</text>
</comment>
<gene>
    <name evidence="12" type="primary">corA</name>
    <name evidence="14" type="ORF">HMPREF1535_03457</name>
</gene>
<name>A0A0F5J5Q3_9BACT</name>
<evidence type="ECO:0000256" key="8">
    <source>
        <dbReference type="ARBA" id="ARBA00023065"/>
    </source>
</evidence>
<dbReference type="PATRIC" id="fig|927665.4.peg.3551"/>
<evidence type="ECO:0000313" key="14">
    <source>
        <dbReference type="EMBL" id="KKB53231.1"/>
    </source>
</evidence>
<dbReference type="InterPro" id="IPR002523">
    <property type="entry name" value="MgTranspt_CorA/ZnTranspt_ZntB"/>
</dbReference>
<keyword evidence="7 12" id="KW-1133">Transmembrane helix</keyword>
<keyword evidence="6 12" id="KW-0460">Magnesium</keyword>
<organism evidence="14 15">
    <name type="scientific">Parabacteroides goldsteinii DSM 19448 = WAL 12034</name>
    <dbReference type="NCBI Taxonomy" id="927665"/>
    <lineage>
        <taxon>Bacteria</taxon>
        <taxon>Pseudomonadati</taxon>
        <taxon>Bacteroidota</taxon>
        <taxon>Bacteroidia</taxon>
        <taxon>Bacteroidales</taxon>
        <taxon>Tannerellaceae</taxon>
        <taxon>Parabacteroides</taxon>
    </lineage>
</organism>
<keyword evidence="13" id="KW-0175">Coiled coil</keyword>
<dbReference type="AlphaFoldDB" id="A0A0F5J5Q3"/>
<dbReference type="NCBIfam" id="TIGR00383">
    <property type="entry name" value="corA"/>
    <property type="match status" value="1"/>
</dbReference>
<keyword evidence="8 12" id="KW-0406">Ion transport</keyword>
<proteinExistence type="inferred from homology"/>
<evidence type="ECO:0000313" key="15">
    <source>
        <dbReference type="Proteomes" id="UP000033047"/>
    </source>
</evidence>
<dbReference type="RefSeq" id="WP_046146908.1">
    <property type="nucleotide sequence ID" value="NZ_KQ033913.1"/>
</dbReference>
<accession>A0A0F5J5Q3</accession>
<dbReference type="Gene3D" id="1.20.58.340">
    <property type="entry name" value="Magnesium transport protein CorA, transmembrane region"/>
    <property type="match status" value="2"/>
</dbReference>
<evidence type="ECO:0000256" key="13">
    <source>
        <dbReference type="SAM" id="Coils"/>
    </source>
</evidence>
<dbReference type="Gene3D" id="3.30.460.20">
    <property type="entry name" value="CorA soluble domain-like"/>
    <property type="match status" value="1"/>
</dbReference>
<dbReference type="HOGENOM" id="CLU_007127_0_0_10"/>
<comment type="subcellular location">
    <subcellularLocation>
        <location evidence="1">Cell membrane</location>
        <topology evidence="1">Multi-pass membrane protein</topology>
    </subcellularLocation>
    <subcellularLocation>
        <location evidence="12">Membrane</location>
        <topology evidence="12">Multi-pass membrane protein</topology>
    </subcellularLocation>
</comment>
<comment type="caution">
    <text evidence="14">The sequence shown here is derived from an EMBL/GenBank/DDBJ whole genome shotgun (WGS) entry which is preliminary data.</text>
</comment>
<evidence type="ECO:0000256" key="7">
    <source>
        <dbReference type="ARBA" id="ARBA00022989"/>
    </source>
</evidence>
<evidence type="ECO:0000256" key="1">
    <source>
        <dbReference type="ARBA" id="ARBA00004651"/>
    </source>
</evidence>
<dbReference type="SUPFAM" id="SSF144083">
    <property type="entry name" value="Magnesium transport protein CorA, transmembrane region"/>
    <property type="match status" value="1"/>
</dbReference>